<protein>
    <submittedName>
        <fullName evidence="1">Uncharacterized protein</fullName>
    </submittedName>
</protein>
<dbReference type="Proteomes" id="UP000627205">
    <property type="component" value="Unassembled WGS sequence"/>
</dbReference>
<keyword evidence="2" id="KW-1185">Reference proteome</keyword>
<reference evidence="1" key="1">
    <citation type="journal article" date="2014" name="Int. J. Syst. Evol. Microbiol.">
        <title>Complete genome sequence of Corynebacterium casei LMG S-19264T (=DSM 44701T), isolated from a smear-ripened cheese.</title>
        <authorList>
            <consortium name="US DOE Joint Genome Institute (JGI-PGF)"/>
            <person name="Walter F."/>
            <person name="Albersmeier A."/>
            <person name="Kalinowski J."/>
            <person name="Ruckert C."/>
        </authorList>
    </citation>
    <scope>NUCLEOTIDE SEQUENCE</scope>
    <source>
        <strain evidence="1">CCM 7664</strain>
    </source>
</reference>
<gene>
    <name evidence="1" type="ORF">GCM10011430_27330</name>
</gene>
<name>A0A8J3B643_9BURK</name>
<evidence type="ECO:0000313" key="1">
    <source>
        <dbReference type="EMBL" id="GGI55559.1"/>
    </source>
</evidence>
<proteinExistence type="predicted"/>
<dbReference type="AlphaFoldDB" id="A0A8J3B643"/>
<sequence length="205" mass="22635">MSKANGEKASLLVSHLIEEQLRVLPTSVATILQPVTNDFAKQVGEKLLLRRKRTTLKTGSGGNIVMEYAEADGTELDFHGSISVLQENPDQQHSYLRVVVGNTLLAVELCLRQYKIDDMRLPEIQFLGHVVDAILNANVFNIREDYIPAASFDDLIIDKSLNGTPLFGDGNTQGFMEFGDAIALLQWLARYLRGQRNFVSGGDAG</sequence>
<organism evidence="1 2">
    <name type="scientific">Oxalicibacterium solurbis</name>
    <dbReference type="NCBI Taxonomy" id="69280"/>
    <lineage>
        <taxon>Bacteria</taxon>
        <taxon>Pseudomonadati</taxon>
        <taxon>Pseudomonadota</taxon>
        <taxon>Betaproteobacteria</taxon>
        <taxon>Burkholderiales</taxon>
        <taxon>Oxalobacteraceae</taxon>
        <taxon>Oxalicibacterium</taxon>
    </lineage>
</organism>
<reference evidence="1" key="2">
    <citation type="submission" date="2020-09" db="EMBL/GenBank/DDBJ databases">
        <authorList>
            <person name="Sun Q."/>
            <person name="Sedlacek I."/>
        </authorList>
    </citation>
    <scope>NUCLEOTIDE SEQUENCE</scope>
    <source>
        <strain evidence="1">CCM 7664</strain>
    </source>
</reference>
<dbReference type="EMBL" id="BMDP01000004">
    <property type="protein sequence ID" value="GGI55559.1"/>
    <property type="molecule type" value="Genomic_DNA"/>
</dbReference>
<evidence type="ECO:0000313" key="2">
    <source>
        <dbReference type="Proteomes" id="UP000627205"/>
    </source>
</evidence>
<comment type="caution">
    <text evidence="1">The sequence shown here is derived from an EMBL/GenBank/DDBJ whole genome shotgun (WGS) entry which is preliminary data.</text>
</comment>
<dbReference type="RefSeq" id="WP_188422673.1">
    <property type="nucleotide sequence ID" value="NZ_BMDP01000004.1"/>
</dbReference>
<accession>A0A8J3B643</accession>